<evidence type="ECO:0000313" key="1">
    <source>
        <dbReference type="EMBL" id="GBP41323.1"/>
    </source>
</evidence>
<comment type="caution">
    <text evidence="1">The sequence shown here is derived from an EMBL/GenBank/DDBJ whole genome shotgun (WGS) entry which is preliminary data.</text>
</comment>
<gene>
    <name evidence="1" type="ORF">EVAR_25161_1</name>
</gene>
<name>A0A4C1VRK7_EUMVA</name>
<reference evidence="1 2" key="1">
    <citation type="journal article" date="2019" name="Commun. Biol.">
        <title>The bagworm genome reveals a unique fibroin gene that provides high tensile strength.</title>
        <authorList>
            <person name="Kono N."/>
            <person name="Nakamura H."/>
            <person name="Ohtoshi R."/>
            <person name="Tomita M."/>
            <person name="Numata K."/>
            <person name="Arakawa K."/>
        </authorList>
    </citation>
    <scope>NUCLEOTIDE SEQUENCE [LARGE SCALE GENOMIC DNA]</scope>
</reference>
<evidence type="ECO:0000313" key="2">
    <source>
        <dbReference type="Proteomes" id="UP000299102"/>
    </source>
</evidence>
<sequence length="101" mass="11148">MLSRLSALQAEVNCASRRGRRKGKNLYFLALANVKTECYLVNTPKTEGVDLSRDHNLYGYDKRSGSCRSAGAGAELIYIRQFPGGKTSVAPSRYSGVRLIF</sequence>
<dbReference type="EMBL" id="BGZK01000397">
    <property type="protein sequence ID" value="GBP41323.1"/>
    <property type="molecule type" value="Genomic_DNA"/>
</dbReference>
<proteinExistence type="predicted"/>
<accession>A0A4C1VRK7</accession>
<protein>
    <submittedName>
        <fullName evidence="1">Uncharacterized protein</fullName>
    </submittedName>
</protein>
<dbReference type="Proteomes" id="UP000299102">
    <property type="component" value="Unassembled WGS sequence"/>
</dbReference>
<organism evidence="1 2">
    <name type="scientific">Eumeta variegata</name>
    <name type="common">Bagworm moth</name>
    <name type="synonym">Eumeta japonica</name>
    <dbReference type="NCBI Taxonomy" id="151549"/>
    <lineage>
        <taxon>Eukaryota</taxon>
        <taxon>Metazoa</taxon>
        <taxon>Ecdysozoa</taxon>
        <taxon>Arthropoda</taxon>
        <taxon>Hexapoda</taxon>
        <taxon>Insecta</taxon>
        <taxon>Pterygota</taxon>
        <taxon>Neoptera</taxon>
        <taxon>Endopterygota</taxon>
        <taxon>Lepidoptera</taxon>
        <taxon>Glossata</taxon>
        <taxon>Ditrysia</taxon>
        <taxon>Tineoidea</taxon>
        <taxon>Psychidae</taxon>
        <taxon>Oiketicinae</taxon>
        <taxon>Eumeta</taxon>
    </lineage>
</organism>
<keyword evidence="2" id="KW-1185">Reference proteome</keyword>
<dbReference type="AlphaFoldDB" id="A0A4C1VRK7"/>